<feature type="domain" description="HTH luxR-type" evidence="2">
    <location>
        <begin position="471"/>
        <end position="536"/>
    </location>
</feature>
<dbReference type="PRINTS" id="PR00038">
    <property type="entry name" value="HTHLUXR"/>
</dbReference>
<evidence type="ECO:0000313" key="3">
    <source>
        <dbReference type="EMBL" id="AII10442.1"/>
    </source>
</evidence>
<dbReference type="GO" id="GO:0006355">
    <property type="term" value="P:regulation of DNA-templated transcription"/>
    <property type="evidence" value="ECO:0007669"/>
    <property type="project" value="InterPro"/>
</dbReference>
<organism evidence="3 4">
    <name type="scientific">Rhodococcus opacus</name>
    <name type="common">Nocardia opaca</name>
    <dbReference type="NCBI Taxonomy" id="37919"/>
    <lineage>
        <taxon>Bacteria</taxon>
        <taxon>Bacillati</taxon>
        <taxon>Actinomycetota</taxon>
        <taxon>Actinomycetes</taxon>
        <taxon>Mycobacteriales</taxon>
        <taxon>Nocardiaceae</taxon>
        <taxon>Rhodococcus</taxon>
    </lineage>
</organism>
<dbReference type="PANTHER" id="PTHR47691:SF3">
    <property type="entry name" value="HTH-TYPE TRANSCRIPTIONAL REGULATOR RV0890C-RELATED"/>
    <property type="match status" value="1"/>
</dbReference>
<name>A0A076EYW8_RHOOP</name>
<accession>A0A076EYW8</accession>
<protein>
    <submittedName>
        <fullName evidence="3">LuxR family transcriptional regulator</fullName>
    </submittedName>
</protein>
<dbReference type="GO" id="GO:0003677">
    <property type="term" value="F:DNA binding"/>
    <property type="evidence" value="ECO:0007669"/>
    <property type="project" value="InterPro"/>
</dbReference>
<dbReference type="InterPro" id="IPR036388">
    <property type="entry name" value="WH-like_DNA-bd_sf"/>
</dbReference>
<dbReference type="EMBL" id="CP008948">
    <property type="protein sequence ID" value="AII10442.1"/>
    <property type="molecule type" value="Genomic_DNA"/>
</dbReference>
<dbReference type="InterPro" id="IPR011990">
    <property type="entry name" value="TPR-like_helical_dom_sf"/>
</dbReference>
<dbReference type="Gene3D" id="1.10.10.10">
    <property type="entry name" value="Winged helix-like DNA-binding domain superfamily/Winged helix DNA-binding domain"/>
    <property type="match status" value="1"/>
</dbReference>
<dbReference type="PROSITE" id="PS50043">
    <property type="entry name" value="HTH_LUXR_2"/>
    <property type="match status" value="1"/>
</dbReference>
<sequence>MSVEQILQKLPDPYSLLSVGTTGAPARQQTLRRSIDWTRDLCSAEERALWARLSVFEESFDLDAAEGICAGNLAADEVLDLIASLIDKSILIREDHGATARYRQLGTLRDYGREQLQDDTEYQSLRRLHRDWYARLVNQANSEWISRHQVDWIARLEAEQPNLRAALEHCGTGQGGAERDTGLRIAIALYPFWCAQGMLGEGRQWFTRMLDGAHGHPSAERIEGLYAAGVLAALQGDLLAARALIDDGMKHSAHAADEHVGLLDFYAAGCHAILRGHFSQAQMFFDKAVSVSRNHEAPLKQVWAWLGLALASGLSGDIARVQLCLRSISEIGDTRGTETYRGWIQWIAALTTFQHGDLARADSMVKDCLRSASQVNDRLGVAGCLEISAWISVRKRDARRAAVLLGAAHGVGGACIVSPQLLPHHARCEQQARRALGDRAFEAAFSNGSDTSVADAVSFALGETQTTNQGLACSDTTLTRRERQVAYLVSKGMTNRAIASELVISQRTAQGHVEHILTKLGFNSRSQIAAWIVEQEYQSATPNQTLPTRRTGFGPGEQRAS</sequence>
<dbReference type="InterPro" id="IPR058852">
    <property type="entry name" value="HTH_77"/>
</dbReference>
<evidence type="ECO:0000259" key="2">
    <source>
        <dbReference type="PROSITE" id="PS50043"/>
    </source>
</evidence>
<dbReference type="SUPFAM" id="SSF46894">
    <property type="entry name" value="C-terminal effector domain of the bipartite response regulators"/>
    <property type="match status" value="1"/>
</dbReference>
<evidence type="ECO:0000313" key="4">
    <source>
        <dbReference type="Proteomes" id="UP000028488"/>
    </source>
</evidence>
<dbReference type="SUPFAM" id="SSF48452">
    <property type="entry name" value="TPR-like"/>
    <property type="match status" value="1"/>
</dbReference>
<keyword evidence="3" id="KW-0614">Plasmid</keyword>
<dbReference type="InterPro" id="IPR016032">
    <property type="entry name" value="Sig_transdc_resp-reg_C-effctor"/>
</dbReference>
<proteinExistence type="predicted"/>
<dbReference type="Pfam" id="PF25872">
    <property type="entry name" value="HTH_77"/>
    <property type="match status" value="1"/>
</dbReference>
<dbReference type="CDD" id="cd06170">
    <property type="entry name" value="LuxR_C_like"/>
    <property type="match status" value="1"/>
</dbReference>
<reference evidence="3 4" key="1">
    <citation type="submission" date="2014-07" db="EMBL/GenBank/DDBJ databases">
        <title>Genome Sequence of Rhodococcus opacus Strain R7, a Biodegrader of Mono- and Polycyclic Aromatic Hydrocarbons.</title>
        <authorList>
            <person name="Di Gennaro P."/>
            <person name="Zampolli J."/>
            <person name="Presti I."/>
            <person name="Cappelletti M."/>
            <person name="D'Ursi P."/>
            <person name="Orro A."/>
            <person name="Mezzelani A."/>
            <person name="Milanesi L."/>
        </authorList>
    </citation>
    <scope>NUCLEOTIDE SEQUENCE [LARGE SCALE GENOMIC DNA]</scope>
    <source>
        <strain evidence="3 4">R7</strain>
        <plasmid evidence="3">pPDG1</plasmid>
    </source>
</reference>
<evidence type="ECO:0000256" key="1">
    <source>
        <dbReference type="SAM" id="MobiDB-lite"/>
    </source>
</evidence>
<dbReference type="RefSeq" id="WP_128642939.1">
    <property type="nucleotide sequence ID" value="NZ_CP008948.1"/>
</dbReference>
<dbReference type="SMART" id="SM00421">
    <property type="entry name" value="HTH_LUXR"/>
    <property type="match status" value="1"/>
</dbReference>
<dbReference type="Proteomes" id="UP000028488">
    <property type="component" value="Plasmid pPDG1"/>
</dbReference>
<dbReference type="PANTHER" id="PTHR47691">
    <property type="entry name" value="REGULATOR-RELATED"/>
    <property type="match status" value="1"/>
</dbReference>
<geneLocation type="plasmid" evidence="3 4">
    <name>pPDG1</name>
</geneLocation>
<dbReference type="InterPro" id="IPR000792">
    <property type="entry name" value="Tscrpt_reg_LuxR_C"/>
</dbReference>
<gene>
    <name evidence="3" type="ORF">EP51_39835</name>
</gene>
<dbReference type="AlphaFoldDB" id="A0A076EYW8"/>
<feature type="region of interest" description="Disordered" evidence="1">
    <location>
        <begin position="542"/>
        <end position="561"/>
    </location>
</feature>
<dbReference type="Pfam" id="PF00196">
    <property type="entry name" value="GerE"/>
    <property type="match status" value="1"/>
</dbReference>